<dbReference type="EMBL" id="CAJHUB010000750">
    <property type="protein sequence ID" value="CAD7680921.1"/>
    <property type="molecule type" value="Genomic_DNA"/>
</dbReference>
<protein>
    <submittedName>
        <fullName evidence="1">(raccoon dog) hypothetical protein</fullName>
    </submittedName>
</protein>
<dbReference type="PANTHER" id="PTHR20648">
    <property type="entry name" value="ELONGIN-C"/>
    <property type="match status" value="1"/>
</dbReference>
<name>A0A811YWC5_NYCPR</name>
<sequence length="78" mass="9000">MYVELMSSDSHKSIVKKKRLYPNIRNNKSHNNSFTCAIKCTYFTYEICQTNSSTENAKFPIVLKITLELQMAVNFLGC</sequence>
<accession>A0A811YWC5</accession>
<keyword evidence="2" id="KW-1185">Reference proteome</keyword>
<dbReference type="SUPFAM" id="SSF54695">
    <property type="entry name" value="POZ domain"/>
    <property type="match status" value="1"/>
</dbReference>
<gene>
    <name evidence="1" type="ORF">NYPRO_LOCUS13713</name>
</gene>
<dbReference type="Proteomes" id="UP000645828">
    <property type="component" value="Unassembled WGS sequence"/>
</dbReference>
<proteinExistence type="predicted"/>
<dbReference type="InterPro" id="IPR011333">
    <property type="entry name" value="SKP1/BTB/POZ_sf"/>
</dbReference>
<reference evidence="1" key="1">
    <citation type="submission" date="2020-12" db="EMBL/GenBank/DDBJ databases">
        <authorList>
            <consortium name="Molecular Ecology Group"/>
        </authorList>
    </citation>
    <scope>NUCLEOTIDE SEQUENCE</scope>
    <source>
        <strain evidence="1">TBG_1078</strain>
    </source>
</reference>
<evidence type="ECO:0000313" key="2">
    <source>
        <dbReference type="Proteomes" id="UP000645828"/>
    </source>
</evidence>
<comment type="caution">
    <text evidence="1">The sequence shown here is derived from an EMBL/GenBank/DDBJ whole genome shotgun (WGS) entry which is preliminary data.</text>
</comment>
<dbReference type="AlphaFoldDB" id="A0A811YWC5"/>
<organism evidence="1 2">
    <name type="scientific">Nyctereutes procyonoides</name>
    <name type="common">Raccoon dog</name>
    <name type="synonym">Canis procyonoides</name>
    <dbReference type="NCBI Taxonomy" id="34880"/>
    <lineage>
        <taxon>Eukaryota</taxon>
        <taxon>Metazoa</taxon>
        <taxon>Chordata</taxon>
        <taxon>Craniata</taxon>
        <taxon>Vertebrata</taxon>
        <taxon>Euteleostomi</taxon>
        <taxon>Mammalia</taxon>
        <taxon>Eutheria</taxon>
        <taxon>Laurasiatheria</taxon>
        <taxon>Carnivora</taxon>
        <taxon>Caniformia</taxon>
        <taxon>Canidae</taxon>
        <taxon>Nyctereutes</taxon>
    </lineage>
</organism>
<evidence type="ECO:0000313" key="1">
    <source>
        <dbReference type="EMBL" id="CAD7680921.1"/>
    </source>
</evidence>
<dbReference type="InterPro" id="IPR039948">
    <property type="entry name" value="ELC1"/>
</dbReference>